<gene>
    <name evidence="1" type="ORF">PVAP13_8NG151203</name>
</gene>
<evidence type="ECO:0000313" key="2">
    <source>
        <dbReference type="Proteomes" id="UP000823388"/>
    </source>
</evidence>
<name>A0A8T0P555_PANVG</name>
<comment type="caution">
    <text evidence="1">The sequence shown here is derived from an EMBL/GenBank/DDBJ whole genome shotgun (WGS) entry which is preliminary data.</text>
</comment>
<dbReference type="EMBL" id="CM029052">
    <property type="protein sequence ID" value="KAG2557247.1"/>
    <property type="molecule type" value="Genomic_DNA"/>
</dbReference>
<sequence>MGLVCFRCGDAHRRSECRWTGKCSICGMDHRDVVCRRNPNGKVHWEVVPSSNSAFSGTIHMMAATPSAQQQLPMLPSQQYLPAPVYPQYLMAPPTMSSTPPLRQSGAFRQPQATVPPVPLMPWGTPSGHTPGSSSTGVPRMYYMPSIDDRDRGDVVTCIISVDSFYASSMWS</sequence>
<accession>A0A8T0P555</accession>
<evidence type="ECO:0000313" key="1">
    <source>
        <dbReference type="EMBL" id="KAG2557247.1"/>
    </source>
</evidence>
<keyword evidence="2" id="KW-1185">Reference proteome</keyword>
<reference evidence="1" key="1">
    <citation type="submission" date="2020-05" db="EMBL/GenBank/DDBJ databases">
        <title>WGS assembly of Panicum virgatum.</title>
        <authorList>
            <person name="Lovell J.T."/>
            <person name="Jenkins J."/>
            <person name="Shu S."/>
            <person name="Juenger T.E."/>
            <person name="Schmutz J."/>
        </authorList>
    </citation>
    <scope>NUCLEOTIDE SEQUENCE</scope>
    <source>
        <strain evidence="1">AP13</strain>
    </source>
</reference>
<proteinExistence type="predicted"/>
<dbReference type="AlphaFoldDB" id="A0A8T0P555"/>
<organism evidence="1 2">
    <name type="scientific">Panicum virgatum</name>
    <name type="common">Blackwell switchgrass</name>
    <dbReference type="NCBI Taxonomy" id="38727"/>
    <lineage>
        <taxon>Eukaryota</taxon>
        <taxon>Viridiplantae</taxon>
        <taxon>Streptophyta</taxon>
        <taxon>Embryophyta</taxon>
        <taxon>Tracheophyta</taxon>
        <taxon>Spermatophyta</taxon>
        <taxon>Magnoliopsida</taxon>
        <taxon>Liliopsida</taxon>
        <taxon>Poales</taxon>
        <taxon>Poaceae</taxon>
        <taxon>PACMAD clade</taxon>
        <taxon>Panicoideae</taxon>
        <taxon>Panicodae</taxon>
        <taxon>Paniceae</taxon>
        <taxon>Panicinae</taxon>
        <taxon>Panicum</taxon>
        <taxon>Panicum sect. Hiantes</taxon>
    </lineage>
</organism>
<protein>
    <submittedName>
        <fullName evidence="1">Uncharacterized protein</fullName>
    </submittedName>
</protein>
<dbReference type="Proteomes" id="UP000823388">
    <property type="component" value="Chromosome 8N"/>
</dbReference>